<dbReference type="AlphaFoldDB" id="C3ZPE8"/>
<dbReference type="InParanoid" id="C3ZPE8"/>
<dbReference type="GO" id="GO:0005576">
    <property type="term" value="C:extracellular region"/>
    <property type="evidence" value="ECO:0007669"/>
    <property type="project" value="InterPro"/>
</dbReference>
<organism>
    <name type="scientific">Branchiostoma floridae</name>
    <name type="common">Florida lancelet</name>
    <name type="synonym">Amphioxus</name>
    <dbReference type="NCBI Taxonomy" id="7739"/>
    <lineage>
        <taxon>Eukaryota</taxon>
        <taxon>Metazoa</taxon>
        <taxon>Chordata</taxon>
        <taxon>Cephalochordata</taxon>
        <taxon>Leptocardii</taxon>
        <taxon>Amphioxiformes</taxon>
        <taxon>Branchiostomatidae</taxon>
        <taxon>Branchiostoma</taxon>
    </lineage>
</organism>
<dbReference type="PRINTS" id="PR00838">
    <property type="entry name" value="V5ALLERGEN"/>
</dbReference>
<evidence type="ECO:0000259" key="2">
    <source>
        <dbReference type="SMART" id="SM00198"/>
    </source>
</evidence>
<proteinExistence type="inferred from homology"/>
<dbReference type="STRING" id="7739.C3ZPE8"/>
<protein>
    <recommendedName>
        <fullName evidence="2">SCP domain-containing protein</fullName>
    </recommendedName>
</protein>
<name>C3ZPE8_BRAFL</name>
<gene>
    <name evidence="3" type="ORF">BRAFLDRAFT_236610</name>
</gene>
<dbReference type="Pfam" id="PF00188">
    <property type="entry name" value="CAP"/>
    <property type="match status" value="1"/>
</dbReference>
<dbReference type="InterPro" id="IPR035940">
    <property type="entry name" value="CAP_sf"/>
</dbReference>
<dbReference type="eggNOG" id="KOG3017">
    <property type="taxonomic scope" value="Eukaryota"/>
</dbReference>
<accession>C3ZPE8</accession>
<sequence>KEAIVAAHNNYRRNVAPLAANMQQMSWNEDLADIAQAWADRCIFDHNAQRADTFPGSVGENIYVSSGEYTPGDEVDDWHTERKDYTYSTNQCARTCGHYTQVVWARTNQVGCGVTLCGIIQGLGWRDSFIVVCNYAPSGNTVGEKPYVNGPPCSMCGNTGCDSNLCGTCINYLTDYN</sequence>
<dbReference type="InterPro" id="IPR002413">
    <property type="entry name" value="V5_allergen-like"/>
</dbReference>
<dbReference type="InterPro" id="IPR014044">
    <property type="entry name" value="CAP_dom"/>
</dbReference>
<dbReference type="FunFam" id="3.40.33.10:FF:000036">
    <property type="entry name" value="Uncharacterized protein"/>
    <property type="match status" value="1"/>
</dbReference>
<feature type="non-terminal residue" evidence="3">
    <location>
        <position position="1"/>
    </location>
</feature>
<dbReference type="Gene3D" id="3.40.33.10">
    <property type="entry name" value="CAP"/>
    <property type="match status" value="1"/>
</dbReference>
<dbReference type="PANTHER" id="PTHR10334">
    <property type="entry name" value="CYSTEINE-RICH SECRETORY PROTEIN-RELATED"/>
    <property type="match status" value="1"/>
</dbReference>
<dbReference type="SMART" id="SM00198">
    <property type="entry name" value="SCP"/>
    <property type="match status" value="1"/>
</dbReference>
<reference evidence="3" key="1">
    <citation type="journal article" date="2008" name="Nature">
        <title>The amphioxus genome and the evolution of the chordate karyotype.</title>
        <authorList>
            <consortium name="US DOE Joint Genome Institute (JGI-PGF)"/>
            <person name="Putnam N.H."/>
            <person name="Butts T."/>
            <person name="Ferrier D.E.K."/>
            <person name="Furlong R.F."/>
            <person name="Hellsten U."/>
            <person name="Kawashima T."/>
            <person name="Robinson-Rechavi M."/>
            <person name="Shoguchi E."/>
            <person name="Terry A."/>
            <person name="Yu J.-K."/>
            <person name="Benito-Gutierrez E.L."/>
            <person name="Dubchak I."/>
            <person name="Garcia-Fernandez J."/>
            <person name="Gibson-Brown J.J."/>
            <person name="Grigoriev I.V."/>
            <person name="Horton A.C."/>
            <person name="de Jong P.J."/>
            <person name="Jurka J."/>
            <person name="Kapitonov V.V."/>
            <person name="Kohara Y."/>
            <person name="Kuroki Y."/>
            <person name="Lindquist E."/>
            <person name="Lucas S."/>
            <person name="Osoegawa K."/>
            <person name="Pennacchio L.A."/>
            <person name="Salamov A.A."/>
            <person name="Satou Y."/>
            <person name="Sauka-Spengler T."/>
            <person name="Schmutz J."/>
            <person name="Shin-I T."/>
            <person name="Toyoda A."/>
            <person name="Bronner-Fraser M."/>
            <person name="Fujiyama A."/>
            <person name="Holland L.Z."/>
            <person name="Holland P.W.H."/>
            <person name="Satoh N."/>
            <person name="Rokhsar D.S."/>
        </authorList>
    </citation>
    <scope>NUCLEOTIDE SEQUENCE [LARGE SCALE GENOMIC DNA]</scope>
    <source>
        <strain evidence="3">S238N-H82</strain>
        <tissue evidence="3">Testes</tissue>
    </source>
</reference>
<dbReference type="PROSITE" id="PS01009">
    <property type="entry name" value="CRISP_1"/>
    <property type="match status" value="1"/>
</dbReference>
<dbReference type="EMBL" id="GG666656">
    <property type="protein sequence ID" value="EEN45645.1"/>
    <property type="molecule type" value="Genomic_DNA"/>
</dbReference>
<evidence type="ECO:0000256" key="1">
    <source>
        <dbReference type="ARBA" id="ARBA00009923"/>
    </source>
</evidence>
<comment type="similarity">
    <text evidence="1">Belongs to the CRISP family.</text>
</comment>
<feature type="domain" description="SCP" evidence="2">
    <location>
        <begin position="1"/>
        <end position="143"/>
    </location>
</feature>
<dbReference type="SUPFAM" id="SSF55797">
    <property type="entry name" value="PR-1-like"/>
    <property type="match status" value="1"/>
</dbReference>
<dbReference type="PRINTS" id="PR00837">
    <property type="entry name" value="V5TPXLIKE"/>
</dbReference>
<dbReference type="InterPro" id="IPR001283">
    <property type="entry name" value="CRISP-related"/>
</dbReference>
<dbReference type="InterPro" id="IPR018244">
    <property type="entry name" value="Allrgn_V5/Tpx1_CS"/>
</dbReference>
<evidence type="ECO:0000313" key="3">
    <source>
        <dbReference type="EMBL" id="EEN45645.1"/>
    </source>
</evidence>